<accession>A0A0L8ISQ0</accession>
<sequence>MRPETRLTAEQTARGQCGQFMASSQSAVAFRRYERMLREQRLKP</sequence>
<name>A0A0L8ISQ0_PSESX</name>
<reference evidence="1 2" key="1">
    <citation type="submission" date="2015-09" db="EMBL/GenBank/DDBJ databases">
        <title>Genome announcement of multiple Pseudomonas syringae strains.</title>
        <authorList>
            <person name="Thakur S."/>
            <person name="Wang P.W."/>
            <person name="Gong Y."/>
            <person name="Weir B.S."/>
            <person name="Guttman D.S."/>
        </authorList>
    </citation>
    <scope>NUCLEOTIDE SEQUENCE [LARGE SCALE GENOMIC DNA]</scope>
    <source>
        <strain evidence="1 2">ICMP2802</strain>
    </source>
</reference>
<protein>
    <submittedName>
        <fullName evidence="1">Uncharacterized protein</fullName>
    </submittedName>
</protein>
<comment type="caution">
    <text evidence="1">The sequence shown here is derived from an EMBL/GenBank/DDBJ whole genome shotgun (WGS) entry which is preliminary data.</text>
</comment>
<dbReference type="EMBL" id="LJPM01000557">
    <property type="protein sequence ID" value="KPW10376.1"/>
    <property type="molecule type" value="Genomic_DNA"/>
</dbReference>
<gene>
    <name evidence="1" type="ORF">ALO91_100817</name>
</gene>
<evidence type="ECO:0000313" key="2">
    <source>
        <dbReference type="Proteomes" id="UP000050297"/>
    </source>
</evidence>
<organism evidence="1 2">
    <name type="scientific">Pseudomonas syringae pv. aceris</name>
    <dbReference type="NCBI Taxonomy" id="199198"/>
    <lineage>
        <taxon>Bacteria</taxon>
        <taxon>Pseudomonadati</taxon>
        <taxon>Pseudomonadota</taxon>
        <taxon>Gammaproteobacteria</taxon>
        <taxon>Pseudomonadales</taxon>
        <taxon>Pseudomonadaceae</taxon>
        <taxon>Pseudomonas</taxon>
        <taxon>Pseudomonas syringae</taxon>
    </lineage>
</organism>
<dbReference type="Proteomes" id="UP000050297">
    <property type="component" value="Unassembled WGS sequence"/>
</dbReference>
<dbReference type="AlphaFoldDB" id="A0A0L8ISQ0"/>
<dbReference type="PATRIC" id="fig|199198.4.peg.269"/>
<evidence type="ECO:0000313" key="1">
    <source>
        <dbReference type="EMBL" id="KPW10376.1"/>
    </source>
</evidence>
<proteinExistence type="predicted"/>